<dbReference type="GO" id="GO:0008270">
    <property type="term" value="F:zinc ion binding"/>
    <property type="evidence" value="ECO:0007669"/>
    <property type="project" value="InterPro"/>
</dbReference>
<dbReference type="HOGENOM" id="CLU_350391_0_0_1"/>
<dbReference type="PANTHER" id="PTHR12756:SF11">
    <property type="entry name" value="CYTOSOLIC CARBOXYPEPTIDASE 1"/>
    <property type="match status" value="1"/>
</dbReference>
<comment type="similarity">
    <text evidence="2 3">Belongs to the peptidase M14 family.</text>
</comment>
<reference evidence="5 6" key="1">
    <citation type="journal article" date="2006" name="Nature">
        <title>Global trends of whole-genome duplications revealed by the ciliate Paramecium tetraurelia.</title>
        <authorList>
            <consortium name="Genoscope"/>
            <person name="Aury J.-M."/>
            <person name="Jaillon O."/>
            <person name="Duret L."/>
            <person name="Noel B."/>
            <person name="Jubin C."/>
            <person name="Porcel B.M."/>
            <person name="Segurens B."/>
            <person name="Daubin V."/>
            <person name="Anthouard V."/>
            <person name="Aiach N."/>
            <person name="Arnaiz O."/>
            <person name="Billaut A."/>
            <person name="Beisson J."/>
            <person name="Blanc I."/>
            <person name="Bouhouche K."/>
            <person name="Camara F."/>
            <person name="Duharcourt S."/>
            <person name="Guigo R."/>
            <person name="Gogendeau D."/>
            <person name="Katinka M."/>
            <person name="Keller A.-M."/>
            <person name="Kissmehl R."/>
            <person name="Klotz C."/>
            <person name="Koll F."/>
            <person name="Le Moue A."/>
            <person name="Lepere C."/>
            <person name="Malinsky S."/>
            <person name="Nowacki M."/>
            <person name="Nowak J.K."/>
            <person name="Plattner H."/>
            <person name="Poulain J."/>
            <person name="Ruiz F."/>
            <person name="Serrano V."/>
            <person name="Zagulski M."/>
            <person name="Dessen P."/>
            <person name="Betermier M."/>
            <person name="Weissenbach J."/>
            <person name="Scarpelli C."/>
            <person name="Schachter V."/>
            <person name="Sperling L."/>
            <person name="Meyer E."/>
            <person name="Cohen J."/>
            <person name="Wincker P."/>
        </authorList>
    </citation>
    <scope>NUCLEOTIDE SEQUENCE [LARGE SCALE GENOMIC DNA]</scope>
    <source>
        <strain evidence="5 6">Stock d4-2</strain>
    </source>
</reference>
<dbReference type="OMA" id="RNCIEAE"/>
<dbReference type="Gene3D" id="2.60.40.3120">
    <property type="match status" value="1"/>
</dbReference>
<dbReference type="GO" id="GO:0005737">
    <property type="term" value="C:cytoplasm"/>
    <property type="evidence" value="ECO:0000318"/>
    <property type="project" value="GO_Central"/>
</dbReference>
<dbReference type="InterPro" id="IPR050821">
    <property type="entry name" value="Cytosolic_carboxypeptidase"/>
</dbReference>
<dbReference type="Gene3D" id="3.40.630.10">
    <property type="entry name" value="Zn peptidases"/>
    <property type="match status" value="1"/>
</dbReference>
<dbReference type="SUPFAM" id="SSF53187">
    <property type="entry name" value="Zn-dependent exopeptidases"/>
    <property type="match status" value="1"/>
</dbReference>
<dbReference type="Proteomes" id="UP000000600">
    <property type="component" value="Unassembled WGS sequence"/>
</dbReference>
<dbReference type="GO" id="GO:0004181">
    <property type="term" value="F:metallocarboxypeptidase activity"/>
    <property type="evidence" value="ECO:0000318"/>
    <property type="project" value="GO_Central"/>
</dbReference>
<dbReference type="GO" id="GO:0015631">
    <property type="term" value="F:tubulin binding"/>
    <property type="evidence" value="ECO:0000318"/>
    <property type="project" value="GO_Central"/>
</dbReference>
<dbReference type="OrthoDB" id="10253041at2759"/>
<keyword evidence="6" id="KW-1185">Reference proteome</keyword>
<feature type="active site" description="Proton donor/acceptor" evidence="3">
    <location>
        <position position="487"/>
    </location>
</feature>
<comment type="cofactor">
    <cofactor evidence="1">
        <name>Zn(2+)</name>
        <dbReference type="ChEBI" id="CHEBI:29105"/>
    </cofactor>
</comment>
<dbReference type="EMBL" id="CT868196">
    <property type="protein sequence ID" value="CAK74737.1"/>
    <property type="molecule type" value="Genomic_DNA"/>
</dbReference>
<name>A0CVC0_PARTE</name>
<evidence type="ECO:0000256" key="3">
    <source>
        <dbReference type="PROSITE-ProRule" id="PRU01379"/>
    </source>
</evidence>
<evidence type="ECO:0000256" key="1">
    <source>
        <dbReference type="ARBA" id="ARBA00001947"/>
    </source>
</evidence>
<dbReference type="AlphaFoldDB" id="A0CVC0"/>
<dbReference type="InterPro" id="IPR000834">
    <property type="entry name" value="Peptidase_M14"/>
</dbReference>
<dbReference type="PROSITE" id="PS52035">
    <property type="entry name" value="PEPTIDASE_M14"/>
    <property type="match status" value="1"/>
</dbReference>
<gene>
    <name evidence="5" type="ORF">GSPATT00010905001</name>
</gene>
<feature type="domain" description="Peptidase M14" evidence="4">
    <location>
        <begin position="263"/>
        <end position="521"/>
    </location>
</feature>
<evidence type="ECO:0000256" key="2">
    <source>
        <dbReference type="ARBA" id="ARBA00005988"/>
    </source>
</evidence>
<proteinExistence type="inferred from homology"/>
<dbReference type="RefSeq" id="XP_001442134.1">
    <property type="nucleotide sequence ID" value="XM_001442097.1"/>
</dbReference>
<dbReference type="eggNOG" id="KOG3641">
    <property type="taxonomic scope" value="Eukaryota"/>
</dbReference>
<dbReference type="STRING" id="5888.A0CVC0"/>
<dbReference type="KEGG" id="ptm:GSPATT00010905001"/>
<evidence type="ECO:0000313" key="5">
    <source>
        <dbReference type="EMBL" id="CAK74737.1"/>
    </source>
</evidence>
<dbReference type="PANTHER" id="PTHR12756">
    <property type="entry name" value="CYTOSOLIC CARBOXYPEPTIDASE"/>
    <property type="match status" value="1"/>
</dbReference>
<evidence type="ECO:0000259" key="4">
    <source>
        <dbReference type="PROSITE" id="PS52035"/>
    </source>
</evidence>
<dbReference type="GO" id="GO:0015630">
    <property type="term" value="C:microtubule cytoskeleton"/>
    <property type="evidence" value="ECO:0000318"/>
    <property type="project" value="GO_Central"/>
</dbReference>
<protein>
    <recommendedName>
        <fullName evidence="4">Peptidase M14 domain-containing protein</fullName>
    </recommendedName>
</protein>
<evidence type="ECO:0000313" key="6">
    <source>
        <dbReference type="Proteomes" id="UP000000600"/>
    </source>
</evidence>
<dbReference type="GO" id="GO:0006508">
    <property type="term" value="P:proteolysis"/>
    <property type="evidence" value="ECO:0007669"/>
    <property type="project" value="InterPro"/>
</dbReference>
<dbReference type="Pfam" id="PF00246">
    <property type="entry name" value="Peptidase_M14"/>
    <property type="match status" value="1"/>
</dbReference>
<dbReference type="InParanoid" id="A0CVC0"/>
<accession>A0CVC0</accession>
<dbReference type="GeneID" id="5027919"/>
<organism evidence="5 6">
    <name type="scientific">Paramecium tetraurelia</name>
    <dbReference type="NCBI Taxonomy" id="5888"/>
    <lineage>
        <taxon>Eukaryota</taxon>
        <taxon>Sar</taxon>
        <taxon>Alveolata</taxon>
        <taxon>Ciliophora</taxon>
        <taxon>Intramacronucleata</taxon>
        <taxon>Oligohymenophorea</taxon>
        <taxon>Peniculida</taxon>
        <taxon>Parameciidae</taxon>
        <taxon>Paramecium</taxon>
    </lineage>
</organism>
<sequence>MQFYDFLPAPNPLIQATDPEMNTKITQIKKRDEYNERDPSKNLWDYFTDNKQNLVYQRYDNYPWSMIPLNNHRFTASYFFDCKKLISLNREIKLTEFQSVLYKYLFPSTMKQKEFKPLLLEQENKNYSGLKFDSHYESANLFASFRISTYEYDLIMQNDTNSKGHTQWFYFSVENTQKNALVTFNIINFIKNESLFNLGQRPVVYSIKSNKTKGIGWIKAGTNVVYFKNKYKKENSTTKTYYTLSFSYKFEHSNDKVYFAQCYPYTYSQLNSFIDRVIRINQVNQIRYQFSTVKELCKTMTRLQCPLITIGKGRKAILLMARQHPGETPSSYAIEGAIEFLIRNCIEAEMLRNHFTFYIIPMLNPDGVMFGNYRCNLYGTDLNRIWVNPHKELHDSVWYIRDMIKQINQSTELSMIIDFHGHSKKFNSFFYANNGGDSLKLFPLICSKISKMVSLKDCSFSIHESKKKTARAALQEDVRSGYIYTLESSFHAYKRQFAQDFCDIHYKELGVDIILSMFKLFQQEMVQSTFEQNINFKLPTTMNSQQNNDLDIFIKNYDLSQLQLNQDDSGSDSNPEEDVLQDLEQLSIAESRKLSKAQLITKKKIIKIDKSTQTDISHYQNLMLDEKVLIKIEEQVKALRKNNNNLETIGILGNDVEFQEGQKCEFQQTDISLQQILGRMQVFHVRVSNKNSMFQHQFTTQSSKPVVIVLKNPYSKQQLQQNQQTTYQQDQLSIKNRRRVASINGRASIDSKRLANERKYSIQHYQQEKYHGYSYQYNTPVNFMPQDTTFDKIANISKARFNEKQVVKNQF</sequence>